<evidence type="ECO:0008006" key="3">
    <source>
        <dbReference type="Google" id="ProtNLM"/>
    </source>
</evidence>
<keyword evidence="2" id="KW-1185">Reference proteome</keyword>
<dbReference type="OrthoDB" id="6009779at2"/>
<name>A0A1I4S9V5_9PROT</name>
<organism evidence="1 2">
    <name type="scientific">Nitrosomonas communis</name>
    <dbReference type="NCBI Taxonomy" id="44574"/>
    <lineage>
        <taxon>Bacteria</taxon>
        <taxon>Pseudomonadati</taxon>
        <taxon>Pseudomonadota</taxon>
        <taxon>Betaproteobacteria</taxon>
        <taxon>Nitrosomonadales</taxon>
        <taxon>Nitrosomonadaceae</taxon>
        <taxon>Nitrosomonas</taxon>
    </lineage>
</organism>
<gene>
    <name evidence="1" type="ORF">SAMN05421863_10398</name>
</gene>
<accession>A0A1I4S9V5</accession>
<dbReference type="Gene3D" id="1.10.10.2830">
    <property type="match status" value="1"/>
</dbReference>
<proteinExistence type="predicted"/>
<dbReference type="AlphaFoldDB" id="A0A1I4S9V5"/>
<protein>
    <recommendedName>
        <fullName evidence="3">LacI family transcriptional regulator</fullName>
    </recommendedName>
</protein>
<dbReference type="EMBL" id="FOUB01000039">
    <property type="protein sequence ID" value="SFM61297.1"/>
    <property type="molecule type" value="Genomic_DNA"/>
</dbReference>
<sequence>MSDIRIHKTGASDIIASSDGKLTLSVPIQIKRRSGRKLVTLPNGETAKVCFRDTTATPLQLALARGHHWLALLESGEIKSLKEIATREGVDNSYVSRMVNLTTLAPDIVAAILDDTLLNNIILFDLAVDPPVLWEEQWMRIKSALST</sequence>
<dbReference type="STRING" id="44574.AAW31_13255"/>
<dbReference type="Proteomes" id="UP000183287">
    <property type="component" value="Unassembled WGS sequence"/>
</dbReference>
<reference evidence="2" key="1">
    <citation type="submission" date="2016-10" db="EMBL/GenBank/DDBJ databases">
        <authorList>
            <person name="Varghese N."/>
            <person name="Submissions S."/>
        </authorList>
    </citation>
    <scope>NUCLEOTIDE SEQUENCE [LARGE SCALE GENOMIC DNA]</scope>
    <source>
        <strain evidence="2">Nm44</strain>
    </source>
</reference>
<dbReference type="RefSeq" id="WP_074906048.1">
    <property type="nucleotide sequence ID" value="NZ_FOUB01000039.1"/>
</dbReference>
<dbReference type="SUPFAM" id="SSF109709">
    <property type="entry name" value="KorB DNA-binding domain-like"/>
    <property type="match status" value="1"/>
</dbReference>
<evidence type="ECO:0000313" key="2">
    <source>
        <dbReference type="Proteomes" id="UP000183287"/>
    </source>
</evidence>
<evidence type="ECO:0000313" key="1">
    <source>
        <dbReference type="EMBL" id="SFM61297.1"/>
    </source>
</evidence>